<evidence type="ECO:0000256" key="1">
    <source>
        <dbReference type="ARBA" id="ARBA00022801"/>
    </source>
</evidence>
<dbReference type="PANTHER" id="PTHR48081:SF8">
    <property type="entry name" value="ALPHA_BETA HYDROLASE FOLD-3 DOMAIN-CONTAINING PROTEIN-RELATED"/>
    <property type="match status" value="1"/>
</dbReference>
<accession>A0A7I7NZC7</accession>
<dbReference type="KEGG" id="mseo:MSEO_16710"/>
<keyword evidence="4" id="KW-1185">Reference proteome</keyword>
<dbReference type="InterPro" id="IPR013094">
    <property type="entry name" value="AB_hydrolase_3"/>
</dbReference>
<name>A0A7I7NZC7_9MYCO</name>
<proteinExistence type="predicted"/>
<dbReference type="AlphaFoldDB" id="A0A7I7NZC7"/>
<protein>
    <submittedName>
        <fullName evidence="3">Putative esterase LipW</fullName>
    </submittedName>
</protein>
<organism evidence="3 4">
    <name type="scientific">Mycobacterium seoulense</name>
    <dbReference type="NCBI Taxonomy" id="386911"/>
    <lineage>
        <taxon>Bacteria</taxon>
        <taxon>Bacillati</taxon>
        <taxon>Actinomycetota</taxon>
        <taxon>Actinomycetes</taxon>
        <taxon>Mycobacteriales</taxon>
        <taxon>Mycobacteriaceae</taxon>
        <taxon>Mycobacterium</taxon>
    </lineage>
</organism>
<dbReference type="PANTHER" id="PTHR48081">
    <property type="entry name" value="AB HYDROLASE SUPERFAMILY PROTEIN C4A8.06C"/>
    <property type="match status" value="1"/>
</dbReference>
<dbReference type="Pfam" id="PF07859">
    <property type="entry name" value="Abhydrolase_3"/>
    <property type="match status" value="1"/>
</dbReference>
<dbReference type="Proteomes" id="UP000466632">
    <property type="component" value="Chromosome"/>
</dbReference>
<dbReference type="EMBL" id="AP022582">
    <property type="protein sequence ID" value="BBY01172.1"/>
    <property type="molecule type" value="Genomic_DNA"/>
</dbReference>
<dbReference type="InterPro" id="IPR050300">
    <property type="entry name" value="GDXG_lipolytic_enzyme"/>
</dbReference>
<dbReference type="Gene3D" id="3.40.50.1820">
    <property type="entry name" value="alpha/beta hydrolase"/>
    <property type="match status" value="1"/>
</dbReference>
<keyword evidence="1" id="KW-0378">Hydrolase</keyword>
<evidence type="ECO:0000313" key="4">
    <source>
        <dbReference type="Proteomes" id="UP000466632"/>
    </source>
</evidence>
<sequence>MAQDTIPILYGRAVGQREGLRDSMANRFPDNAFTSLQAVDPGLRKVARFLPHGYALHRGLKVQRAIMNLFSSTGRLRDVPVATVNEHVTVRLHRPVDHPHRAPALLWVHGGGTVMGHAAQDDKYLRKLAHRTGVAIAAVEHRLAPEHPYPAPVEDCYAALLWLARQPWVDPDRIAVGGASAGGHFAAALAQRAHDRSEVKLAFQLLVYPMLDDRTGADHRGQKRIMWTGTDNQLAWRWYLNGADPNEAAPARRTDLSGLPPAWIGVGTLDLFYEECLEYARRLRAAGVPVHEEIAPGAFHAFDQIVDKAPVSVRFFDSQCAHLRAALAASAA</sequence>
<reference evidence="3 4" key="1">
    <citation type="journal article" date="2019" name="Emerg. Microbes Infect.">
        <title>Comprehensive subspecies identification of 175 nontuberculous mycobacteria species based on 7547 genomic profiles.</title>
        <authorList>
            <person name="Matsumoto Y."/>
            <person name="Kinjo T."/>
            <person name="Motooka D."/>
            <person name="Nabeya D."/>
            <person name="Jung N."/>
            <person name="Uechi K."/>
            <person name="Horii T."/>
            <person name="Iida T."/>
            <person name="Fujita J."/>
            <person name="Nakamura S."/>
        </authorList>
    </citation>
    <scope>NUCLEOTIDE SEQUENCE [LARGE SCALE GENOMIC DNA]</scope>
    <source>
        <strain evidence="3 4">JCM 16018</strain>
    </source>
</reference>
<evidence type="ECO:0000313" key="3">
    <source>
        <dbReference type="EMBL" id="BBY01172.1"/>
    </source>
</evidence>
<feature type="domain" description="Alpha/beta hydrolase fold-3" evidence="2">
    <location>
        <begin position="105"/>
        <end position="302"/>
    </location>
</feature>
<dbReference type="GO" id="GO:0016787">
    <property type="term" value="F:hydrolase activity"/>
    <property type="evidence" value="ECO:0007669"/>
    <property type="project" value="UniProtKB-KW"/>
</dbReference>
<dbReference type="InterPro" id="IPR029058">
    <property type="entry name" value="AB_hydrolase_fold"/>
</dbReference>
<gene>
    <name evidence="3" type="ORF">MSEO_16710</name>
</gene>
<dbReference type="SUPFAM" id="SSF53474">
    <property type="entry name" value="alpha/beta-Hydrolases"/>
    <property type="match status" value="1"/>
</dbReference>
<evidence type="ECO:0000259" key="2">
    <source>
        <dbReference type="Pfam" id="PF07859"/>
    </source>
</evidence>